<protein>
    <submittedName>
        <fullName evidence="2">Uncharacterized protein</fullName>
    </submittedName>
</protein>
<proteinExistence type="predicted"/>
<dbReference type="AlphaFoldDB" id="A0A5C6TB10"/>
<keyword evidence="1" id="KW-0732">Signal</keyword>
<reference evidence="2 3" key="1">
    <citation type="submission" date="2019-07" db="EMBL/GenBank/DDBJ databases">
        <title>The First High-Quality Draft Genome Sequence of the Causal Agent of the Current Panama Disease Epidemic.</title>
        <authorList>
            <person name="Warmington R.J."/>
            <person name="Kay W."/>
            <person name="Jeffries A."/>
            <person name="Bebber D."/>
            <person name="Moore K."/>
            <person name="Studholme D.J."/>
        </authorList>
    </citation>
    <scope>NUCLEOTIDE SEQUENCE [LARGE SCALE GENOMIC DNA]</scope>
    <source>
        <strain evidence="2 3">TR4</strain>
    </source>
</reference>
<dbReference type="Proteomes" id="UP000321331">
    <property type="component" value="Unassembled WGS sequence"/>
</dbReference>
<feature type="chain" id="PRO_5022828097" evidence="1">
    <location>
        <begin position="19"/>
        <end position="804"/>
    </location>
</feature>
<evidence type="ECO:0000256" key="1">
    <source>
        <dbReference type="SAM" id="SignalP"/>
    </source>
</evidence>
<name>A0A5C6TB10_FUSOC</name>
<dbReference type="EMBL" id="VMNF01000005">
    <property type="protein sequence ID" value="TXC08190.1"/>
    <property type="molecule type" value="Genomic_DNA"/>
</dbReference>
<evidence type="ECO:0000313" key="3">
    <source>
        <dbReference type="Proteomes" id="UP000321331"/>
    </source>
</evidence>
<feature type="signal peptide" evidence="1">
    <location>
        <begin position="1"/>
        <end position="18"/>
    </location>
</feature>
<comment type="caution">
    <text evidence="2">The sequence shown here is derived from an EMBL/GenBank/DDBJ whole genome shotgun (WGS) entry which is preliminary data.</text>
</comment>
<sequence>MIKSLALNLLLTLGSVAASQPQSENGLSARADPFTCGNLAVKVKWINKCICTDIIHATIDSSGKFCTCDSGYKQSGNKCVKDCGDDADFGYSSTDKKWACHCKNKWLTYSNKACACPDSQTDDGVSACVDKCPGATYTVDGSSYKCECSKDSQKWDTGSLSCVDKCPASITDYNTDGSCTCKDPDFKYSGGDNGDCDTKKCPVDGTKYDGDDKGQPKCPCTDSKKKLNGAGDACELKCPVSGSDYTGQDDGEGAPICKCNDPSMKLDGGACVPKCDSDSTFVKDGDNPGDDPVCDKKCPNGGTEFVKDGDNSGDPPVCKCTDEAYTINDQLKCDKKCPEDGTTFVKDGDNASDPPVCKCDDESLKINGQLKCDKKCPTDGTTFVKDGDNAGDAPVCKCDDDSLIINDQLTCDPKCSNPDTEFVKDGDAGQPAECKCKDDKKYLDGSNSCKNKCPDGATYDDSGSDWTCNCPNVGEHYTKATADAGPKCACDDDKQVVPGDNKCTSKCPAGATYTPDNSEKGYTCGCDAAIAGSNYDSDNNKCTCPTTNSDGFTIKLNDNKDKCIIDCGTEASLSSDEKSCVCTLAEGTKFDKSALKCPCDAPDYKAFKGKCIPDCGSAAYWNHKTVSMDACVCKKRGQTFTKDGKTCACDGSLVWSDGSCHKDCGKDAHWDSRRNDCVCEKRGQLFNGNGATCSCPTAKPIWDGSRCVPDCGDYASYNYRAGVCVCDKKGKVFTASNKSCDCPAPQVWLLGKCQVDCGSDAGWDKRTQKCVCYKSGQLYDNGSCACPADKPAWSSKYKCYKPKA</sequence>
<accession>A0A5C6TB10</accession>
<gene>
    <name evidence="2" type="ORF">FocTR4_00004217</name>
</gene>
<evidence type="ECO:0000313" key="2">
    <source>
        <dbReference type="EMBL" id="TXC08190.1"/>
    </source>
</evidence>
<organism evidence="2 3">
    <name type="scientific">Fusarium oxysporum f. sp. cubense</name>
    <dbReference type="NCBI Taxonomy" id="61366"/>
    <lineage>
        <taxon>Eukaryota</taxon>
        <taxon>Fungi</taxon>
        <taxon>Dikarya</taxon>
        <taxon>Ascomycota</taxon>
        <taxon>Pezizomycotina</taxon>
        <taxon>Sordariomycetes</taxon>
        <taxon>Hypocreomycetidae</taxon>
        <taxon>Hypocreales</taxon>
        <taxon>Nectriaceae</taxon>
        <taxon>Fusarium</taxon>
        <taxon>Fusarium oxysporum species complex</taxon>
    </lineage>
</organism>